<feature type="region of interest" description="Disordered" evidence="1">
    <location>
        <begin position="34"/>
        <end position="56"/>
    </location>
</feature>
<protein>
    <submittedName>
        <fullName evidence="2">Uncharacterized protein</fullName>
    </submittedName>
</protein>
<proteinExistence type="predicted"/>
<organism evidence="2 3">
    <name type="scientific">Aristolochia fimbriata</name>
    <name type="common">White veined hardy Dutchman's pipe vine</name>
    <dbReference type="NCBI Taxonomy" id="158543"/>
    <lineage>
        <taxon>Eukaryota</taxon>
        <taxon>Viridiplantae</taxon>
        <taxon>Streptophyta</taxon>
        <taxon>Embryophyta</taxon>
        <taxon>Tracheophyta</taxon>
        <taxon>Spermatophyta</taxon>
        <taxon>Magnoliopsida</taxon>
        <taxon>Magnoliidae</taxon>
        <taxon>Piperales</taxon>
        <taxon>Aristolochiaceae</taxon>
        <taxon>Aristolochia</taxon>
    </lineage>
</organism>
<evidence type="ECO:0000313" key="3">
    <source>
        <dbReference type="Proteomes" id="UP000825729"/>
    </source>
</evidence>
<keyword evidence="3" id="KW-1185">Reference proteome</keyword>
<feature type="region of interest" description="Disordered" evidence="1">
    <location>
        <begin position="166"/>
        <end position="201"/>
    </location>
</feature>
<gene>
    <name evidence="2" type="ORF">H6P81_016230</name>
</gene>
<feature type="region of interest" description="Disordered" evidence="1">
    <location>
        <begin position="87"/>
        <end position="138"/>
    </location>
</feature>
<name>A0AAV7E7N4_ARIFI</name>
<comment type="caution">
    <text evidence="2">The sequence shown here is derived from an EMBL/GenBank/DDBJ whole genome shotgun (WGS) entry which is preliminary data.</text>
</comment>
<sequence>MDPITANGSLYNHSIIIPYHIKFKLVYPPSSSSSNRLQPSPWKTHSALQCSRPSTEAPSRPFTTACWGSPPSPSYSWPTTSWSWGGAGSTTTALAGGPTSTTPTETRPSQWRVFPCTSTGERRRPHRPPRTAPSACRLSSTARISGSCPTASTSSTRIALTCGSTRIPTAPSAAPTSSFRPRSAPGTELRRPPTGRGAPPRKLPWASVTWFELTACFCHHQGFALTHTSSSKHPVSCETRCNMNCREKVKDCPFESSSLSPHTHLKILKAFYGQDLFQALVAGTGGDIKTAATHPDLVSEQLLIF</sequence>
<accession>A0AAV7E7N4</accession>
<evidence type="ECO:0000256" key="1">
    <source>
        <dbReference type="SAM" id="MobiDB-lite"/>
    </source>
</evidence>
<dbReference type="EMBL" id="JAINDJ010000006">
    <property type="protein sequence ID" value="KAG9444890.1"/>
    <property type="molecule type" value="Genomic_DNA"/>
</dbReference>
<evidence type="ECO:0000313" key="2">
    <source>
        <dbReference type="EMBL" id="KAG9444890.1"/>
    </source>
</evidence>
<reference evidence="2 3" key="1">
    <citation type="submission" date="2021-07" db="EMBL/GenBank/DDBJ databases">
        <title>The Aristolochia fimbriata genome: insights into angiosperm evolution, floral development and chemical biosynthesis.</title>
        <authorList>
            <person name="Jiao Y."/>
        </authorList>
    </citation>
    <scope>NUCLEOTIDE SEQUENCE [LARGE SCALE GENOMIC DNA]</scope>
    <source>
        <strain evidence="2">IBCAS-2021</strain>
        <tissue evidence="2">Leaf</tissue>
    </source>
</reference>
<dbReference type="AlphaFoldDB" id="A0AAV7E7N4"/>
<dbReference type="Proteomes" id="UP000825729">
    <property type="component" value="Unassembled WGS sequence"/>
</dbReference>
<feature type="compositionally biased region" description="Low complexity" evidence="1">
    <location>
        <begin position="87"/>
        <end position="109"/>
    </location>
</feature>
<feature type="compositionally biased region" description="Polar residues" evidence="1">
    <location>
        <begin position="46"/>
        <end position="56"/>
    </location>
</feature>